<evidence type="ECO:0000256" key="6">
    <source>
        <dbReference type="ARBA" id="ARBA00022801"/>
    </source>
</evidence>
<evidence type="ECO:0000256" key="8">
    <source>
        <dbReference type="HAMAP-Rule" id="MF_01818"/>
    </source>
</evidence>
<evidence type="ECO:0000256" key="3">
    <source>
        <dbReference type="ARBA" id="ARBA00022722"/>
    </source>
</evidence>
<evidence type="ECO:0000313" key="9">
    <source>
        <dbReference type="EMBL" id="MBY5959230.1"/>
    </source>
</evidence>
<dbReference type="EC" id="3.1.26.11" evidence="8"/>
<evidence type="ECO:0000256" key="7">
    <source>
        <dbReference type="ARBA" id="ARBA00022833"/>
    </source>
</evidence>
<comment type="cofactor">
    <cofactor evidence="8">
        <name>Zn(2+)</name>
        <dbReference type="ChEBI" id="CHEBI:29105"/>
    </cofactor>
    <text evidence="8">Binds 2 Zn(2+) ions.</text>
</comment>
<dbReference type="InterPro" id="IPR013471">
    <property type="entry name" value="RNase_Z/BN"/>
</dbReference>
<evidence type="ECO:0000256" key="4">
    <source>
        <dbReference type="ARBA" id="ARBA00022723"/>
    </source>
</evidence>
<comment type="caution">
    <text evidence="9">The sequence shown here is derived from an EMBL/GenBank/DDBJ whole genome shotgun (WGS) entry which is preliminary data.</text>
</comment>
<keyword evidence="4 8" id="KW-0479">Metal-binding</keyword>
<reference evidence="9" key="1">
    <citation type="submission" date="2021-06" db="EMBL/GenBank/DDBJ databases">
        <title>44 bacteria genomes isolated from Dapeng, Shenzhen.</title>
        <authorList>
            <person name="Zheng W."/>
            <person name="Yu S."/>
            <person name="Huang Y."/>
        </authorList>
    </citation>
    <scope>NUCLEOTIDE SEQUENCE</scope>
    <source>
        <strain evidence="9">DP5N28-2</strain>
    </source>
</reference>
<feature type="binding site" evidence="8">
    <location>
        <position position="210"/>
    </location>
    <ligand>
        <name>Zn(2+)</name>
        <dbReference type="ChEBI" id="CHEBI:29105"/>
        <label>1</label>
        <note>catalytic</note>
    </ligand>
</feature>
<keyword evidence="2 8" id="KW-0819">tRNA processing</keyword>
<feature type="active site" description="Proton acceptor" evidence="8">
    <location>
        <position position="66"/>
    </location>
</feature>
<feature type="binding site" evidence="8">
    <location>
        <position position="210"/>
    </location>
    <ligand>
        <name>Zn(2+)</name>
        <dbReference type="ChEBI" id="CHEBI:29105"/>
        <label>2</label>
        <note>catalytic</note>
    </ligand>
</feature>
<dbReference type="PANTHER" id="PTHR46018">
    <property type="entry name" value="ZINC PHOSPHODIESTERASE ELAC PROTEIN 1"/>
    <property type="match status" value="1"/>
</dbReference>
<feature type="binding site" evidence="8">
    <location>
        <position position="64"/>
    </location>
    <ligand>
        <name>Zn(2+)</name>
        <dbReference type="ChEBI" id="CHEBI:29105"/>
        <label>1</label>
        <note>catalytic</note>
    </ligand>
</feature>
<keyword evidence="3 8" id="KW-0540">Nuclease</keyword>
<feature type="binding site" evidence="8">
    <location>
        <position position="268"/>
    </location>
    <ligand>
        <name>Zn(2+)</name>
        <dbReference type="ChEBI" id="CHEBI:29105"/>
        <label>2</label>
        <note>catalytic</note>
    </ligand>
</feature>
<dbReference type="Proteomes" id="UP000753961">
    <property type="component" value="Unassembled WGS sequence"/>
</dbReference>
<organism evidence="9 10">
    <name type="scientific">Membranihabitans marinus</name>
    <dbReference type="NCBI Taxonomy" id="1227546"/>
    <lineage>
        <taxon>Bacteria</taxon>
        <taxon>Pseudomonadati</taxon>
        <taxon>Bacteroidota</taxon>
        <taxon>Saprospiria</taxon>
        <taxon>Saprospirales</taxon>
        <taxon>Saprospiraceae</taxon>
        <taxon>Membranihabitans</taxon>
    </lineage>
</organism>
<name>A0A953HVX6_9BACT</name>
<gene>
    <name evidence="8" type="primary">rnz</name>
    <name evidence="9" type="ORF">KUV50_13845</name>
</gene>
<dbReference type="Pfam" id="PF23023">
    <property type="entry name" value="Anti-Pycsar_Apyc1"/>
    <property type="match status" value="1"/>
</dbReference>
<evidence type="ECO:0000256" key="2">
    <source>
        <dbReference type="ARBA" id="ARBA00022694"/>
    </source>
</evidence>
<dbReference type="PANTHER" id="PTHR46018:SF2">
    <property type="entry name" value="ZINC PHOSPHODIESTERASE ELAC PROTEIN 1"/>
    <property type="match status" value="1"/>
</dbReference>
<protein>
    <recommendedName>
        <fullName evidence="8">Ribonuclease Z</fullName>
        <shortName evidence="8">RNase Z</shortName>
        <ecNumber evidence="8">3.1.26.11</ecNumber>
    </recommendedName>
    <alternativeName>
        <fullName evidence="8">tRNA 3 endonuclease</fullName>
    </alternativeName>
    <alternativeName>
        <fullName evidence="8">tRNase Z</fullName>
    </alternativeName>
</protein>
<feature type="binding site" evidence="8">
    <location>
        <position position="62"/>
    </location>
    <ligand>
        <name>Zn(2+)</name>
        <dbReference type="ChEBI" id="CHEBI:29105"/>
        <label>1</label>
        <note>catalytic</note>
    </ligand>
</feature>
<proteinExistence type="inferred from homology"/>
<comment type="catalytic activity">
    <reaction evidence="8">
        <text>Endonucleolytic cleavage of RNA, removing extra 3' nucleotides from tRNA precursor, generating 3' termini of tRNAs. A 3'-hydroxy group is left at the tRNA terminus and a 5'-phosphoryl group is left at the trailer molecule.</text>
        <dbReference type="EC" id="3.1.26.11"/>
    </reaction>
</comment>
<evidence type="ECO:0000256" key="1">
    <source>
        <dbReference type="ARBA" id="ARBA00011738"/>
    </source>
</evidence>
<dbReference type="RefSeq" id="WP_222580768.1">
    <property type="nucleotide sequence ID" value="NZ_JAHVHU010000013.1"/>
</dbReference>
<feature type="binding site" evidence="8">
    <location>
        <position position="142"/>
    </location>
    <ligand>
        <name>Zn(2+)</name>
        <dbReference type="ChEBI" id="CHEBI:29105"/>
        <label>1</label>
        <note>catalytic</note>
    </ligand>
</feature>
<evidence type="ECO:0000313" key="10">
    <source>
        <dbReference type="Proteomes" id="UP000753961"/>
    </source>
</evidence>
<dbReference type="SUPFAM" id="SSF56281">
    <property type="entry name" value="Metallo-hydrolase/oxidoreductase"/>
    <property type="match status" value="1"/>
</dbReference>
<accession>A0A953HVX6</accession>
<dbReference type="HAMAP" id="MF_01818">
    <property type="entry name" value="RNase_Z_BN"/>
    <property type="match status" value="1"/>
</dbReference>
<comment type="function">
    <text evidence="8">Zinc phosphodiesterase, which displays some tRNA 3'-processing endonuclease activity. Probably involved in tRNA maturation, by removing a 3'-trailer from precursor tRNA.</text>
</comment>
<feature type="binding site" evidence="8">
    <location>
        <position position="66"/>
    </location>
    <ligand>
        <name>Zn(2+)</name>
        <dbReference type="ChEBI" id="CHEBI:29105"/>
        <label>2</label>
        <note>catalytic</note>
    </ligand>
</feature>
<comment type="subunit">
    <text evidence="1 8">Homodimer.</text>
</comment>
<keyword evidence="10" id="KW-1185">Reference proteome</keyword>
<dbReference type="GO" id="GO:0042781">
    <property type="term" value="F:3'-tRNA processing endoribonuclease activity"/>
    <property type="evidence" value="ECO:0007669"/>
    <property type="project" value="UniProtKB-UniRule"/>
</dbReference>
<comment type="similarity">
    <text evidence="8">Belongs to the RNase Z family.</text>
</comment>
<dbReference type="NCBIfam" id="NF000801">
    <property type="entry name" value="PRK00055.1-3"/>
    <property type="match status" value="1"/>
</dbReference>
<sequence>MNWKLCILGANSAVPTIDRYPSGQVLQTGIDSILIDCGEGSQLRMLEYGIKKSRINTILISHMHGDHIFGLPGLLTSYNLYGRTSPLHIFGPQGIKSYIEFMIGITSHDFKYPINIQEITNVTPVNIVNNTAMDIVAFPLRHRIPTYGYRIREKINRKYLSKEKVTALNLSDQDIKILLNGGSIRIQDQPYTLKHIERHPTPRSYAYVSDTAYFKECADFIGPVRLLYHESTFLGSDQELATERYHSTATEAAKTALDAQAEHLLLGHYSSRYKNIKVFQEEAEKTFKPVSLARSGKMFVIPLEDNIEILDLNESNQFGS</sequence>
<dbReference type="EMBL" id="JAHVHU010000013">
    <property type="protein sequence ID" value="MBY5959230.1"/>
    <property type="molecule type" value="Genomic_DNA"/>
</dbReference>
<evidence type="ECO:0000256" key="5">
    <source>
        <dbReference type="ARBA" id="ARBA00022759"/>
    </source>
</evidence>
<keyword evidence="5 8" id="KW-0255">Endonuclease</keyword>
<keyword evidence="7 8" id="KW-0862">Zinc</keyword>
<dbReference type="GO" id="GO:0008270">
    <property type="term" value="F:zinc ion binding"/>
    <property type="evidence" value="ECO:0007669"/>
    <property type="project" value="UniProtKB-UniRule"/>
</dbReference>
<dbReference type="InterPro" id="IPR036866">
    <property type="entry name" value="RibonucZ/Hydroxyglut_hydro"/>
</dbReference>
<feature type="binding site" evidence="8">
    <location>
        <position position="67"/>
    </location>
    <ligand>
        <name>Zn(2+)</name>
        <dbReference type="ChEBI" id="CHEBI:29105"/>
        <label>2</label>
        <note>catalytic</note>
    </ligand>
</feature>
<dbReference type="Gene3D" id="3.60.15.10">
    <property type="entry name" value="Ribonuclease Z/Hydroxyacylglutathione hydrolase-like"/>
    <property type="match status" value="1"/>
</dbReference>
<dbReference type="AlphaFoldDB" id="A0A953HVX6"/>
<dbReference type="CDD" id="cd07717">
    <property type="entry name" value="RNaseZ_ZiPD-like_MBL-fold"/>
    <property type="match status" value="1"/>
</dbReference>
<keyword evidence="6 8" id="KW-0378">Hydrolase</keyword>